<dbReference type="SUPFAM" id="SSF46785">
    <property type="entry name" value="Winged helix' DNA-binding domain"/>
    <property type="match status" value="1"/>
</dbReference>
<dbReference type="EMBL" id="CP013023">
    <property type="protein sequence ID" value="ANF96935.1"/>
    <property type="molecule type" value="Genomic_DNA"/>
</dbReference>
<dbReference type="AlphaFoldDB" id="A0A172ZH21"/>
<dbReference type="KEGG" id="pbv:AR543_13580"/>
<reference evidence="6" key="1">
    <citation type="submission" date="2015-10" db="EMBL/GenBank/DDBJ databases">
        <title>Genome of Paenibacillus bovis sp. nov.</title>
        <authorList>
            <person name="Wu Z."/>
            <person name="Gao C."/>
            <person name="Liu Z."/>
            <person name="Zheng H."/>
        </authorList>
    </citation>
    <scope>NUCLEOTIDE SEQUENCE [LARGE SCALE GENOMIC DNA]</scope>
    <source>
        <strain evidence="6">BD3526</strain>
    </source>
</reference>
<evidence type="ECO:0000256" key="2">
    <source>
        <dbReference type="ARBA" id="ARBA00023125"/>
    </source>
</evidence>
<gene>
    <name evidence="5" type="ORF">AR543_13580</name>
</gene>
<evidence type="ECO:0000256" key="1">
    <source>
        <dbReference type="ARBA" id="ARBA00023015"/>
    </source>
</evidence>
<sequence length="143" mass="16365">MPFDQEQSPLGLLLSRTYLLYRKKAAQRLQPYDITPEQFGILHQLSRHGGISQKELAQVHERDQTSIGKTLERLENKQLIVRQVDPNDRRAVNVHLTTKGIEVLEQVTPTMRGIETEINELLTNEGSDQFIEAINKIYKSLSG</sequence>
<protein>
    <recommendedName>
        <fullName evidence="4">HTH marR-type domain-containing protein</fullName>
    </recommendedName>
</protein>
<dbReference type="GO" id="GO:0003677">
    <property type="term" value="F:DNA binding"/>
    <property type="evidence" value="ECO:0007669"/>
    <property type="project" value="UniProtKB-KW"/>
</dbReference>
<dbReference type="Proteomes" id="UP000078148">
    <property type="component" value="Chromosome"/>
</dbReference>
<name>A0A172ZH21_9BACL</name>
<dbReference type="InterPro" id="IPR036390">
    <property type="entry name" value="WH_DNA-bd_sf"/>
</dbReference>
<dbReference type="GO" id="GO:0003700">
    <property type="term" value="F:DNA-binding transcription factor activity"/>
    <property type="evidence" value="ECO:0007669"/>
    <property type="project" value="InterPro"/>
</dbReference>
<evidence type="ECO:0000256" key="3">
    <source>
        <dbReference type="ARBA" id="ARBA00023163"/>
    </source>
</evidence>
<proteinExistence type="predicted"/>
<dbReference type="PANTHER" id="PTHR42756:SF1">
    <property type="entry name" value="TRANSCRIPTIONAL REPRESSOR OF EMRAB OPERON"/>
    <property type="match status" value="1"/>
</dbReference>
<reference evidence="5 6" key="2">
    <citation type="journal article" date="2016" name="Int. J. Syst. Evol. Microbiol.">
        <title>Paenibacillus bovis sp. nov., isolated from raw yak (Bos grunniens) milk.</title>
        <authorList>
            <person name="Gao C."/>
            <person name="Han J."/>
            <person name="Liu Z."/>
            <person name="Xu X."/>
            <person name="Hang F."/>
            <person name="Wu Z."/>
        </authorList>
    </citation>
    <scope>NUCLEOTIDE SEQUENCE [LARGE SCALE GENOMIC DNA]</scope>
    <source>
        <strain evidence="5 6">BD3526</strain>
    </source>
</reference>
<dbReference type="OrthoDB" id="5327581at2"/>
<keyword evidence="3" id="KW-0804">Transcription</keyword>
<dbReference type="RefSeq" id="WP_060535041.1">
    <property type="nucleotide sequence ID" value="NZ_CP013023.1"/>
</dbReference>
<evidence type="ECO:0000313" key="6">
    <source>
        <dbReference type="Proteomes" id="UP000078148"/>
    </source>
</evidence>
<keyword evidence="1" id="KW-0805">Transcription regulation</keyword>
<evidence type="ECO:0000259" key="4">
    <source>
        <dbReference type="PROSITE" id="PS50995"/>
    </source>
</evidence>
<dbReference type="SMART" id="SM00347">
    <property type="entry name" value="HTH_MARR"/>
    <property type="match status" value="1"/>
</dbReference>
<dbReference type="PRINTS" id="PR00598">
    <property type="entry name" value="HTHMARR"/>
</dbReference>
<accession>A0A172ZH21</accession>
<dbReference type="STRING" id="1616788.AR543_13580"/>
<feature type="domain" description="HTH marR-type" evidence="4">
    <location>
        <begin position="7"/>
        <end position="139"/>
    </location>
</feature>
<organism evidence="5 6">
    <name type="scientific">Paenibacillus bovis</name>
    <dbReference type="NCBI Taxonomy" id="1616788"/>
    <lineage>
        <taxon>Bacteria</taxon>
        <taxon>Bacillati</taxon>
        <taxon>Bacillota</taxon>
        <taxon>Bacilli</taxon>
        <taxon>Bacillales</taxon>
        <taxon>Paenibacillaceae</taxon>
        <taxon>Paenibacillus</taxon>
    </lineage>
</organism>
<keyword evidence="6" id="KW-1185">Reference proteome</keyword>
<dbReference type="Gene3D" id="1.10.10.10">
    <property type="entry name" value="Winged helix-like DNA-binding domain superfamily/Winged helix DNA-binding domain"/>
    <property type="match status" value="1"/>
</dbReference>
<dbReference type="InterPro" id="IPR036388">
    <property type="entry name" value="WH-like_DNA-bd_sf"/>
</dbReference>
<dbReference type="PANTHER" id="PTHR42756">
    <property type="entry name" value="TRANSCRIPTIONAL REGULATOR, MARR"/>
    <property type="match status" value="1"/>
</dbReference>
<dbReference type="Pfam" id="PF01047">
    <property type="entry name" value="MarR"/>
    <property type="match status" value="1"/>
</dbReference>
<dbReference type="PROSITE" id="PS50995">
    <property type="entry name" value="HTH_MARR_2"/>
    <property type="match status" value="1"/>
</dbReference>
<dbReference type="InterPro" id="IPR000835">
    <property type="entry name" value="HTH_MarR-typ"/>
</dbReference>
<keyword evidence="2" id="KW-0238">DNA-binding</keyword>
<evidence type="ECO:0000313" key="5">
    <source>
        <dbReference type="EMBL" id="ANF96935.1"/>
    </source>
</evidence>